<dbReference type="InterPro" id="IPR041657">
    <property type="entry name" value="HTH_17"/>
</dbReference>
<accession>A0ABY5V8B0</accession>
<proteinExistence type="predicted"/>
<keyword evidence="3" id="KW-1185">Reference proteome</keyword>
<evidence type="ECO:0000313" key="3">
    <source>
        <dbReference type="Proteomes" id="UP001058267"/>
    </source>
</evidence>
<gene>
    <name evidence="2" type="ORF">NQ519_15260</name>
</gene>
<evidence type="ECO:0000259" key="1">
    <source>
        <dbReference type="Pfam" id="PF12728"/>
    </source>
</evidence>
<sequence>MEHEISMEQRLNRIEQLLAGQKNVLTFDEACTYTGISRTYMYKLTCGSRIPHYKPNGKNIYFDRAELEH</sequence>
<dbReference type="Gene3D" id="3.90.105.50">
    <property type="match status" value="1"/>
</dbReference>
<dbReference type="Pfam" id="PF12728">
    <property type="entry name" value="HTH_17"/>
    <property type="match status" value="1"/>
</dbReference>
<dbReference type="NCBIfam" id="TIGR01764">
    <property type="entry name" value="excise"/>
    <property type="match status" value="1"/>
</dbReference>
<feature type="domain" description="Helix-turn-helix" evidence="1">
    <location>
        <begin position="24"/>
        <end position="68"/>
    </location>
</feature>
<dbReference type="InterPro" id="IPR010093">
    <property type="entry name" value="SinI_DNA-bd"/>
</dbReference>
<dbReference type="EMBL" id="CP102252">
    <property type="protein sequence ID" value="UWN65076.1"/>
    <property type="molecule type" value="Genomic_DNA"/>
</dbReference>
<evidence type="ECO:0000313" key="2">
    <source>
        <dbReference type="EMBL" id="UWN65076.1"/>
    </source>
</evidence>
<organism evidence="2 3">
    <name type="scientific">Alistipes senegalensis JC50</name>
    <dbReference type="NCBI Taxonomy" id="1033732"/>
    <lineage>
        <taxon>Bacteria</taxon>
        <taxon>Pseudomonadati</taxon>
        <taxon>Bacteroidota</taxon>
        <taxon>Bacteroidia</taxon>
        <taxon>Bacteroidales</taxon>
        <taxon>Rikenellaceae</taxon>
        <taxon>Alistipes</taxon>
    </lineage>
</organism>
<protein>
    <submittedName>
        <fullName evidence="2">Helix-turn-helix domain-containing protein</fullName>
    </submittedName>
</protein>
<name>A0ABY5V8B0_9BACT</name>
<reference evidence="2" key="1">
    <citation type="journal article" date="2022" name="Cell">
        <title>Design, construction, and in vivo augmentation of a complex gut microbiome.</title>
        <authorList>
            <person name="Cheng A.G."/>
            <person name="Ho P.Y."/>
            <person name="Aranda-Diaz A."/>
            <person name="Jain S."/>
            <person name="Yu F.B."/>
            <person name="Meng X."/>
            <person name="Wang M."/>
            <person name="Iakiviak M."/>
            <person name="Nagashima K."/>
            <person name="Zhao A."/>
            <person name="Murugkar P."/>
            <person name="Patil A."/>
            <person name="Atabakhsh K."/>
            <person name="Weakley A."/>
            <person name="Yan J."/>
            <person name="Brumbaugh A.R."/>
            <person name="Higginbottom S."/>
            <person name="Dimas A."/>
            <person name="Shiver A.L."/>
            <person name="Deutschbauer A."/>
            <person name="Neff N."/>
            <person name="Sonnenburg J.L."/>
            <person name="Huang K.C."/>
            <person name="Fischbach M.A."/>
        </authorList>
    </citation>
    <scope>NUCLEOTIDE SEQUENCE</scope>
    <source>
        <strain evidence="2">JC50</strain>
    </source>
</reference>
<dbReference type="InterPro" id="IPR038148">
    <property type="entry name" value="Tn1545/Tn916_Xis"/>
</dbReference>
<dbReference type="Proteomes" id="UP001058267">
    <property type="component" value="Chromosome"/>
</dbReference>
<dbReference type="RefSeq" id="WP_019150289.1">
    <property type="nucleotide sequence ID" value="NZ_CP102252.1"/>
</dbReference>